<dbReference type="Pfam" id="PF01479">
    <property type="entry name" value="S4"/>
    <property type="match status" value="1"/>
</dbReference>
<evidence type="ECO:0000313" key="14">
    <source>
        <dbReference type="Proteomes" id="UP000091956"/>
    </source>
</evidence>
<evidence type="ECO:0000256" key="7">
    <source>
        <dbReference type="ARBA" id="ARBA00023274"/>
    </source>
</evidence>
<keyword evidence="6" id="KW-0496">Mitochondrion</keyword>
<dbReference type="Proteomes" id="UP000091956">
    <property type="component" value="Unassembled WGS sequence"/>
</dbReference>
<dbReference type="PANTHER" id="PTHR11831:SF4">
    <property type="entry name" value="SMALL RIBOSOMAL SUBUNIT PROTEIN US4M"/>
    <property type="match status" value="1"/>
</dbReference>
<evidence type="ECO:0000313" key="13">
    <source>
        <dbReference type="EMBL" id="OBT91696.1"/>
    </source>
</evidence>
<gene>
    <name evidence="13" type="primary">NAM9</name>
    <name evidence="13" type="ORF">VE01_10262</name>
</gene>
<sequence length="437" mass="48935">MRTKRFHGLKLPKIRMSMSKNNLYNLSQQKHAAVRGTYFQQKWFAKRETRAYHGEQIREKKWQRMFTSRIKSVIPMHHRYMARYDGSEQAAGRGSGLQTGEPLDAKALQMKRGKVIPYMGMTYAPVERRLDTAVFRALFASSARQARQYVLHGGVKVNGKKMTYPGYLLNPGDMFQVEPDRVLFATGAPKEVEDVQATKAHRKRLAAAKAPREETTSEETSEEATPAEEPELDEAAVEKKQRKEHKDNLQSLLASARAVLADKSAHSPNAKKKQEIRAFAAAVRRAIGGVNRTTTEDLDAQVAELVSKLSLANLPKAKPAAAPTSGTVDPSLEAQVVATKESAVEKAPAADRQTLAEALREVRENPIDPSKPYATPWRPRPYMSAFAFVPRYLEVNHNICAAVYLRHPVARPGVAEVPSPFSSKSSTLAYNWYLRRR</sequence>
<evidence type="ECO:0000256" key="1">
    <source>
        <dbReference type="ARBA" id="ARBA00004173"/>
    </source>
</evidence>
<reference evidence="14" key="2">
    <citation type="journal article" date="2018" name="Nat. Commun.">
        <title>Extreme sensitivity to ultraviolet light in the fungal pathogen causing white-nose syndrome of bats.</title>
        <authorList>
            <person name="Palmer J.M."/>
            <person name="Drees K.P."/>
            <person name="Foster J.T."/>
            <person name="Lindner D.L."/>
        </authorList>
    </citation>
    <scope>NUCLEOTIDE SEQUENCE [LARGE SCALE GENOMIC DNA]</scope>
    <source>
        <strain evidence="14">UAMH 10579</strain>
    </source>
</reference>
<dbReference type="AlphaFoldDB" id="A0A1B8G781"/>
<proteinExistence type="inferred from homology"/>
<evidence type="ECO:0000256" key="2">
    <source>
        <dbReference type="ARBA" id="ARBA00007465"/>
    </source>
</evidence>
<dbReference type="InterPro" id="IPR002942">
    <property type="entry name" value="S4_RNA-bd"/>
</dbReference>
<dbReference type="FunFam" id="3.10.290.10:FF:000025">
    <property type="entry name" value="30S ribosomal subunit S4"/>
    <property type="match status" value="1"/>
</dbReference>
<dbReference type="InterPro" id="IPR036986">
    <property type="entry name" value="S4_RNA-bd_sf"/>
</dbReference>
<dbReference type="STRING" id="342668.A0A1B8G781"/>
<dbReference type="RefSeq" id="XP_018125429.1">
    <property type="nucleotide sequence ID" value="XM_018279665.2"/>
</dbReference>
<dbReference type="SMART" id="SM00363">
    <property type="entry name" value="S4"/>
    <property type="match status" value="1"/>
</dbReference>
<evidence type="ECO:0000256" key="6">
    <source>
        <dbReference type="ARBA" id="ARBA00023128"/>
    </source>
</evidence>
<dbReference type="PANTHER" id="PTHR11831">
    <property type="entry name" value="30S 40S RIBOSOMAL PROTEIN"/>
    <property type="match status" value="1"/>
</dbReference>
<dbReference type="GO" id="GO:0005763">
    <property type="term" value="C:mitochondrial small ribosomal subunit"/>
    <property type="evidence" value="ECO:0007669"/>
    <property type="project" value="TreeGrafter"/>
</dbReference>
<protein>
    <recommendedName>
        <fullName evidence="9">Small ribosomal subunit protein uS4m</fullName>
    </recommendedName>
</protein>
<keyword evidence="7" id="KW-0687">Ribonucleoprotein</keyword>
<dbReference type="OrthoDB" id="3356781at2759"/>
<comment type="function">
    <text evidence="8">Component of the mitochondrial ribosome (mitoribosome), a dedicated translation machinery responsible for the synthesis of mitochondrial genome-encoded proteins, including at least some of the essential transmembrane subunits of the mitochondrial respiratory chain. The mitoribosomes are attached to the mitochondrial inner membrane and translation products are cotranslationally integrated into the membrane.</text>
</comment>
<dbReference type="GO" id="GO:0042274">
    <property type="term" value="P:ribosomal small subunit biogenesis"/>
    <property type="evidence" value="ECO:0007669"/>
    <property type="project" value="TreeGrafter"/>
</dbReference>
<keyword evidence="3" id="KW-0699">rRNA-binding</keyword>
<evidence type="ECO:0000256" key="3">
    <source>
        <dbReference type="ARBA" id="ARBA00022730"/>
    </source>
</evidence>
<dbReference type="Gene3D" id="3.10.290.10">
    <property type="entry name" value="RNA-binding S4 domain"/>
    <property type="match status" value="1"/>
</dbReference>
<evidence type="ECO:0000256" key="11">
    <source>
        <dbReference type="SAM" id="MobiDB-lite"/>
    </source>
</evidence>
<keyword evidence="4 10" id="KW-0694">RNA-binding</keyword>
<dbReference type="InterPro" id="IPR022801">
    <property type="entry name" value="Ribosomal_uS4"/>
</dbReference>
<dbReference type="GeneID" id="28843648"/>
<evidence type="ECO:0000256" key="9">
    <source>
        <dbReference type="ARBA" id="ARBA00071419"/>
    </source>
</evidence>
<dbReference type="EMBL" id="KV460282">
    <property type="protein sequence ID" value="OBT91696.1"/>
    <property type="molecule type" value="Genomic_DNA"/>
</dbReference>
<dbReference type="GO" id="GO:0019843">
    <property type="term" value="F:rRNA binding"/>
    <property type="evidence" value="ECO:0007669"/>
    <property type="project" value="UniProtKB-KW"/>
</dbReference>
<feature type="region of interest" description="Disordered" evidence="11">
    <location>
        <begin position="195"/>
        <end position="248"/>
    </location>
</feature>
<evidence type="ECO:0000256" key="8">
    <source>
        <dbReference type="ARBA" id="ARBA00037226"/>
    </source>
</evidence>
<evidence type="ECO:0000256" key="4">
    <source>
        <dbReference type="ARBA" id="ARBA00022884"/>
    </source>
</evidence>
<dbReference type="CDD" id="cd00165">
    <property type="entry name" value="S4"/>
    <property type="match status" value="1"/>
</dbReference>
<evidence type="ECO:0000259" key="12">
    <source>
        <dbReference type="SMART" id="SM00363"/>
    </source>
</evidence>
<reference evidence="13 14" key="1">
    <citation type="submission" date="2016-03" db="EMBL/GenBank/DDBJ databases">
        <title>Comparative genomics of Pseudogymnoascus destructans, the fungus causing white-nose syndrome of bats.</title>
        <authorList>
            <person name="Palmer J.M."/>
            <person name="Drees K.P."/>
            <person name="Foster J.T."/>
            <person name="Lindner D.L."/>
        </authorList>
    </citation>
    <scope>NUCLEOTIDE SEQUENCE [LARGE SCALE GENOMIC DNA]</scope>
    <source>
        <strain evidence="13 14">UAMH 10579</strain>
    </source>
</reference>
<comment type="subcellular location">
    <subcellularLocation>
        <location evidence="1">Mitochondrion</location>
    </subcellularLocation>
</comment>
<feature type="domain" description="RNA-binding S4" evidence="12">
    <location>
        <begin position="128"/>
        <end position="191"/>
    </location>
</feature>
<accession>A0A1B8G781</accession>
<comment type="similarity">
    <text evidence="2">Belongs to the universal ribosomal protein uS4 family.</text>
</comment>
<evidence type="ECO:0000256" key="5">
    <source>
        <dbReference type="ARBA" id="ARBA00022980"/>
    </source>
</evidence>
<feature type="compositionally biased region" description="Acidic residues" evidence="11">
    <location>
        <begin position="216"/>
        <end position="235"/>
    </location>
</feature>
<name>A0A1B8G781_9PEZI</name>
<dbReference type="SUPFAM" id="SSF55174">
    <property type="entry name" value="Alpha-L RNA-binding motif"/>
    <property type="match status" value="1"/>
</dbReference>
<feature type="compositionally biased region" description="Basic and acidic residues" evidence="11">
    <location>
        <begin position="236"/>
        <end position="248"/>
    </location>
</feature>
<keyword evidence="5 13" id="KW-0689">Ribosomal protein</keyword>
<evidence type="ECO:0000256" key="10">
    <source>
        <dbReference type="PROSITE-ProRule" id="PRU00182"/>
    </source>
</evidence>
<keyword evidence="14" id="KW-1185">Reference proteome</keyword>
<dbReference type="PROSITE" id="PS50889">
    <property type="entry name" value="S4"/>
    <property type="match status" value="1"/>
</dbReference>
<dbReference type="GO" id="GO:0003735">
    <property type="term" value="F:structural constituent of ribosome"/>
    <property type="evidence" value="ECO:0007669"/>
    <property type="project" value="TreeGrafter"/>
</dbReference>
<organism evidence="13 14">
    <name type="scientific">Pseudogymnoascus verrucosus</name>
    <dbReference type="NCBI Taxonomy" id="342668"/>
    <lineage>
        <taxon>Eukaryota</taxon>
        <taxon>Fungi</taxon>
        <taxon>Dikarya</taxon>
        <taxon>Ascomycota</taxon>
        <taxon>Pezizomycotina</taxon>
        <taxon>Leotiomycetes</taxon>
        <taxon>Thelebolales</taxon>
        <taxon>Thelebolaceae</taxon>
        <taxon>Pseudogymnoascus</taxon>
    </lineage>
</organism>